<organism evidence="1 2">
    <name type="scientific">Desulfurococcus amylolyticus (strain DSM 18924 / JCM 16383 / VKM B-2413 / 1221n)</name>
    <name type="common">Desulfurococcus kamchatkensis</name>
    <dbReference type="NCBI Taxonomy" id="490899"/>
    <lineage>
        <taxon>Archaea</taxon>
        <taxon>Thermoproteota</taxon>
        <taxon>Thermoprotei</taxon>
        <taxon>Desulfurococcales</taxon>
        <taxon>Desulfurococcaceae</taxon>
        <taxon>Desulfurococcus</taxon>
    </lineage>
</organism>
<dbReference type="Proteomes" id="UP000006903">
    <property type="component" value="Chromosome"/>
</dbReference>
<gene>
    <name evidence="1" type="ordered locus">DKAM_0018</name>
</gene>
<dbReference type="KEGG" id="dka:DKAM_0018"/>
<proteinExistence type="predicted"/>
<dbReference type="RefSeq" id="WP_012607689.1">
    <property type="nucleotide sequence ID" value="NC_011766.1"/>
</dbReference>
<reference evidence="1 2" key="1">
    <citation type="journal article" date="2009" name="J. Bacteriol.">
        <title>Complete genome sequence of the anaerobic, protein-degrading hyperthermophilic crenarchaeon Desulfurococcus kamchatkensis.</title>
        <authorList>
            <person name="Ravin N.V."/>
            <person name="Mardanov A.V."/>
            <person name="Beletsky A.V."/>
            <person name="Kublanov I.V."/>
            <person name="Kolganova T.V."/>
            <person name="Lebedinsky A.V."/>
            <person name="Chernyh N.A."/>
            <person name="Bonch-Osmolovskaya E.A."/>
            <person name="Skryabin K.G."/>
        </authorList>
    </citation>
    <scope>NUCLEOTIDE SEQUENCE [LARGE SCALE GENOMIC DNA]</scope>
    <source>
        <strain evidence="2">DSM 18924 / JCM 16383 / VKM B-2413 / 1221n</strain>
    </source>
</reference>
<name>B8D376_DESA1</name>
<sequence>MPKEKKDTGQQSTSAEKGKEIKIVTKHVVTPSDLEKDPRAVKLLYIISLSNGISEKALMSLLYLMKQNGYDLGYSFTLLTQSPTSRDVLNELTMLKYLGFVEVGANKKLIISSAGKEFLEAHLNIVGDDAETIKKLFSDLKPKIQPLDVEVDVKTKRRL</sequence>
<evidence type="ECO:0000313" key="1">
    <source>
        <dbReference type="EMBL" id="ACL10347.1"/>
    </source>
</evidence>
<dbReference type="eggNOG" id="arCOG04105">
    <property type="taxonomic scope" value="Archaea"/>
</dbReference>
<protein>
    <submittedName>
        <fullName evidence="1">Uncharacterized protein</fullName>
    </submittedName>
</protein>
<dbReference type="HOGENOM" id="CLU_140139_0_0_2"/>
<accession>B8D376</accession>
<dbReference type="GeneID" id="7170356"/>
<dbReference type="EMBL" id="CP001140">
    <property type="protein sequence ID" value="ACL10347.1"/>
    <property type="molecule type" value="Genomic_DNA"/>
</dbReference>
<dbReference type="AlphaFoldDB" id="B8D376"/>
<evidence type="ECO:0000313" key="2">
    <source>
        <dbReference type="Proteomes" id="UP000006903"/>
    </source>
</evidence>